<dbReference type="NCBIfam" id="TIGR01224">
    <property type="entry name" value="hutI"/>
    <property type="match status" value="1"/>
</dbReference>
<dbReference type="InterPro" id="IPR011059">
    <property type="entry name" value="Metal-dep_hydrolase_composite"/>
</dbReference>
<feature type="binding site" evidence="7">
    <location>
        <position position="84"/>
    </location>
    <ligand>
        <name>Fe(3+)</name>
        <dbReference type="ChEBI" id="CHEBI:29034"/>
    </ligand>
</feature>
<feature type="binding site" evidence="7">
    <location>
        <position position="329"/>
    </location>
    <ligand>
        <name>Fe(3+)</name>
        <dbReference type="ChEBI" id="CHEBI:29034"/>
    </ligand>
</feature>
<feature type="domain" description="Amidohydrolase-related" evidence="8">
    <location>
        <begin position="73"/>
        <end position="417"/>
    </location>
</feature>
<keyword evidence="2 7" id="KW-0479">Metal-binding</keyword>
<keyword evidence="10" id="KW-1185">Reference proteome</keyword>
<comment type="caution">
    <text evidence="9">The sequence shown here is derived from an EMBL/GenBank/DDBJ whole genome shotgun (WGS) entry which is preliminary data.</text>
</comment>
<dbReference type="GO" id="GO:0019556">
    <property type="term" value="P:L-histidine catabolic process to glutamate and formamide"/>
    <property type="evidence" value="ECO:0007669"/>
    <property type="project" value="UniProtKB-UniRule"/>
</dbReference>
<evidence type="ECO:0000256" key="3">
    <source>
        <dbReference type="ARBA" id="ARBA00022801"/>
    </source>
</evidence>
<comment type="pathway">
    <text evidence="7">Amino-acid degradation; L-histidine degradation into L-glutamate; N-formimidoyl-L-glutamate from L-histidine: step 3/3.</text>
</comment>
<feature type="binding site" evidence="7">
    <location>
        <position position="84"/>
    </location>
    <ligand>
        <name>Zn(2+)</name>
        <dbReference type="ChEBI" id="CHEBI:29105"/>
    </ligand>
</feature>
<evidence type="ECO:0000256" key="4">
    <source>
        <dbReference type="ARBA" id="ARBA00022808"/>
    </source>
</evidence>
<organism evidence="9 10">
    <name type="scientific">Paratissierella segnis</name>
    <dbReference type="NCBI Taxonomy" id="2763679"/>
    <lineage>
        <taxon>Bacteria</taxon>
        <taxon>Bacillati</taxon>
        <taxon>Bacillota</taxon>
        <taxon>Tissierellia</taxon>
        <taxon>Tissierellales</taxon>
        <taxon>Tissierellaceae</taxon>
        <taxon>Paratissierella</taxon>
    </lineage>
</organism>
<evidence type="ECO:0000256" key="5">
    <source>
        <dbReference type="ARBA" id="ARBA00022833"/>
    </source>
</evidence>
<protein>
    <recommendedName>
        <fullName evidence="1 7">Imidazolonepropionase</fullName>
        <ecNumber evidence="1 7">3.5.2.7</ecNumber>
    </recommendedName>
    <alternativeName>
        <fullName evidence="7">Imidazolone-5-propionate hydrolase</fullName>
    </alternativeName>
</protein>
<dbReference type="Proteomes" id="UP000601171">
    <property type="component" value="Unassembled WGS sequence"/>
</dbReference>
<keyword evidence="5 7" id="KW-0862">Zinc</keyword>
<keyword evidence="3 7" id="KW-0378">Hydrolase</keyword>
<feature type="binding site" evidence="7">
    <location>
        <position position="334"/>
    </location>
    <ligand>
        <name>4-imidazolone-5-propanoate</name>
        <dbReference type="ChEBI" id="CHEBI:77893"/>
    </ligand>
</feature>
<dbReference type="PANTHER" id="PTHR42752:SF1">
    <property type="entry name" value="IMIDAZOLONEPROPIONASE-RELATED"/>
    <property type="match status" value="1"/>
</dbReference>
<feature type="binding site" evidence="7">
    <location>
        <position position="91"/>
    </location>
    <ligand>
        <name>4-imidazolone-5-propanoate</name>
        <dbReference type="ChEBI" id="CHEBI:77893"/>
    </ligand>
</feature>
<feature type="binding site" evidence="7">
    <location>
        <position position="257"/>
    </location>
    <ligand>
        <name>4-imidazolone-5-propanoate</name>
        <dbReference type="ChEBI" id="CHEBI:77893"/>
    </ligand>
</feature>
<feature type="binding site" evidence="7">
    <location>
        <position position="254"/>
    </location>
    <ligand>
        <name>Fe(3+)</name>
        <dbReference type="ChEBI" id="CHEBI:29034"/>
    </ligand>
</feature>
<feature type="binding site" evidence="7">
    <location>
        <position position="154"/>
    </location>
    <ligand>
        <name>N-formimidoyl-L-glutamate</name>
        <dbReference type="ChEBI" id="CHEBI:58928"/>
    </ligand>
</feature>
<dbReference type="FunFam" id="3.20.20.140:FF:000007">
    <property type="entry name" value="Imidazolonepropionase"/>
    <property type="match status" value="1"/>
</dbReference>
<evidence type="ECO:0000256" key="6">
    <source>
        <dbReference type="ARBA" id="ARBA00023004"/>
    </source>
</evidence>
<dbReference type="GO" id="GO:0005737">
    <property type="term" value="C:cytoplasm"/>
    <property type="evidence" value="ECO:0007669"/>
    <property type="project" value="UniProtKB-SubCell"/>
</dbReference>
<feature type="binding site" evidence="7">
    <location>
        <position position="329"/>
    </location>
    <ligand>
        <name>Zn(2+)</name>
        <dbReference type="ChEBI" id="CHEBI:29105"/>
    </ligand>
</feature>
<evidence type="ECO:0000256" key="7">
    <source>
        <dbReference type="HAMAP-Rule" id="MF_00372"/>
    </source>
</evidence>
<feature type="binding site" evidence="7">
    <location>
        <position position="333"/>
    </location>
    <ligand>
        <name>N-formimidoyl-L-glutamate</name>
        <dbReference type="ChEBI" id="CHEBI:58928"/>
    </ligand>
</feature>
<evidence type="ECO:0000313" key="10">
    <source>
        <dbReference type="Proteomes" id="UP000601171"/>
    </source>
</evidence>
<dbReference type="SUPFAM" id="SSF51556">
    <property type="entry name" value="Metallo-dependent hydrolases"/>
    <property type="match status" value="1"/>
</dbReference>
<dbReference type="HAMAP" id="MF_00372">
    <property type="entry name" value="HutI"/>
    <property type="match status" value="1"/>
</dbReference>
<feature type="binding site" evidence="7">
    <location>
        <position position="82"/>
    </location>
    <ligand>
        <name>Zn(2+)</name>
        <dbReference type="ChEBI" id="CHEBI:29105"/>
    </ligand>
</feature>
<dbReference type="EC" id="3.5.2.7" evidence="1 7"/>
<comment type="function">
    <text evidence="7">Catalyzes the hydrolytic cleavage of the carbon-nitrogen bond in imidazolone-5-propanoate to yield N-formimidoyl-L-glutamate. It is the third step in the universal histidine degradation pathway.</text>
</comment>
<feature type="binding site" evidence="7">
    <location>
        <position position="82"/>
    </location>
    <ligand>
        <name>Fe(3+)</name>
        <dbReference type="ChEBI" id="CHEBI:29034"/>
    </ligand>
</feature>
<dbReference type="AlphaFoldDB" id="A0A926IKR0"/>
<dbReference type="InterPro" id="IPR006680">
    <property type="entry name" value="Amidohydro-rel"/>
</dbReference>
<dbReference type="GO" id="GO:0005506">
    <property type="term" value="F:iron ion binding"/>
    <property type="evidence" value="ECO:0007669"/>
    <property type="project" value="UniProtKB-UniRule"/>
</dbReference>
<comment type="cofactor">
    <cofactor evidence="7">
        <name>Zn(2+)</name>
        <dbReference type="ChEBI" id="CHEBI:29105"/>
    </cofactor>
    <cofactor evidence="7">
        <name>Fe(3+)</name>
        <dbReference type="ChEBI" id="CHEBI:29034"/>
    </cofactor>
    <text evidence="7">Binds 1 zinc or iron ion per subunit.</text>
</comment>
<gene>
    <name evidence="7" type="primary">hutI</name>
    <name evidence="9" type="ORF">H8707_11115</name>
</gene>
<dbReference type="GO" id="GO:0050480">
    <property type="term" value="F:imidazolonepropionase activity"/>
    <property type="evidence" value="ECO:0007669"/>
    <property type="project" value="UniProtKB-UniRule"/>
</dbReference>
<evidence type="ECO:0000313" key="9">
    <source>
        <dbReference type="EMBL" id="MBC8588766.1"/>
    </source>
</evidence>
<accession>A0A926IKR0</accession>
<feature type="binding site" evidence="7">
    <location>
        <position position="188"/>
    </location>
    <ligand>
        <name>4-imidazolone-5-propanoate</name>
        <dbReference type="ChEBI" id="CHEBI:77893"/>
    </ligand>
</feature>
<comment type="subcellular location">
    <subcellularLocation>
        <location evidence="7">Cytoplasm</location>
    </subcellularLocation>
</comment>
<comment type="catalytic activity">
    <reaction evidence="7">
        <text>4-imidazolone-5-propanoate + H2O = N-formimidoyl-L-glutamate</text>
        <dbReference type="Rhea" id="RHEA:23660"/>
        <dbReference type="ChEBI" id="CHEBI:15377"/>
        <dbReference type="ChEBI" id="CHEBI:58928"/>
        <dbReference type="ChEBI" id="CHEBI:77893"/>
        <dbReference type="EC" id="3.5.2.7"/>
    </reaction>
</comment>
<dbReference type="RefSeq" id="WP_262430218.1">
    <property type="nucleotide sequence ID" value="NZ_JACRTG010000026.1"/>
</dbReference>
<dbReference type="InterPro" id="IPR005920">
    <property type="entry name" value="HutI"/>
</dbReference>
<dbReference type="SUPFAM" id="SSF51338">
    <property type="entry name" value="Composite domain of metallo-dependent hydrolases"/>
    <property type="match status" value="1"/>
</dbReference>
<name>A0A926IKR0_9FIRM</name>
<feature type="binding site" evidence="7">
    <location>
        <position position="254"/>
    </location>
    <ligand>
        <name>Zn(2+)</name>
        <dbReference type="ChEBI" id="CHEBI:29105"/>
    </ligand>
</feature>
<dbReference type="Pfam" id="PF01979">
    <property type="entry name" value="Amidohydro_1"/>
    <property type="match status" value="1"/>
</dbReference>
<keyword evidence="7" id="KW-0963">Cytoplasm</keyword>
<evidence type="ECO:0000259" key="8">
    <source>
        <dbReference type="Pfam" id="PF01979"/>
    </source>
</evidence>
<dbReference type="EMBL" id="JACRTG010000026">
    <property type="protein sequence ID" value="MBC8588766.1"/>
    <property type="molecule type" value="Genomic_DNA"/>
</dbReference>
<dbReference type="CDD" id="cd01296">
    <property type="entry name" value="Imidazolone-5PH"/>
    <property type="match status" value="1"/>
</dbReference>
<comment type="similarity">
    <text evidence="7">Belongs to the metallo-dependent hydrolases superfamily. HutI family.</text>
</comment>
<keyword evidence="4 7" id="KW-0369">Histidine metabolism</keyword>
<evidence type="ECO:0000256" key="1">
    <source>
        <dbReference type="ARBA" id="ARBA00012864"/>
    </source>
</evidence>
<reference evidence="9" key="1">
    <citation type="submission" date="2020-08" db="EMBL/GenBank/DDBJ databases">
        <title>Genome public.</title>
        <authorList>
            <person name="Liu C."/>
            <person name="Sun Q."/>
        </authorList>
    </citation>
    <scope>NUCLEOTIDE SEQUENCE</scope>
    <source>
        <strain evidence="9">BX21</strain>
    </source>
</reference>
<keyword evidence="6 7" id="KW-0408">Iron</keyword>
<dbReference type="PANTHER" id="PTHR42752">
    <property type="entry name" value="IMIDAZOLONEPROPIONASE"/>
    <property type="match status" value="1"/>
</dbReference>
<dbReference type="Gene3D" id="3.20.20.140">
    <property type="entry name" value="Metal-dependent hydrolases"/>
    <property type="match status" value="1"/>
</dbReference>
<dbReference type="GO" id="GO:0008270">
    <property type="term" value="F:zinc ion binding"/>
    <property type="evidence" value="ECO:0007669"/>
    <property type="project" value="UniProtKB-UniRule"/>
</dbReference>
<sequence>MRATLIIKNIDNLITLKGENNPRRGKKQGEVGLINNGIVAINNDKIIYVGSGGLPSDIEIDENTVFINGKGKTVTPGLVDAHTHLVHGGSREHELSMKLKGVSYLEILASGGGIHSTMEATRNATFDELYDKANKSLDTMLSFGVTTVEAKSGYGIEDFDTELRQLEVAKKLNEDHPVDIVSTFMGAHAIPIKYKDNPDEFVDIIIKEMLPEVKKRDLAKFCDVFCEDSVFTIEQTKRILLEAKNKYGFIPKIHADEIVSLGGAELAAEIGCITADHLISASDAGIKAMAEKGIIANVLPGTSFNLQEGHFARAKKMIEENVPVAISTDYNPGSCPTENLQLVMSFASLIMKLTPEEVITGVTINGASALGLENEIGSLMEGKYADLVIFDAPNLDYIIYHFGVNHTEKVIKKGKLVYEKNNCMN</sequence>
<proteinExistence type="inferred from homology"/>
<dbReference type="InterPro" id="IPR032466">
    <property type="entry name" value="Metal_Hydrolase"/>
</dbReference>
<evidence type="ECO:0000256" key="2">
    <source>
        <dbReference type="ARBA" id="ARBA00022723"/>
    </source>
</evidence>
<dbReference type="Gene3D" id="2.30.40.10">
    <property type="entry name" value="Urease, subunit C, domain 1"/>
    <property type="match status" value="1"/>
</dbReference>
<feature type="binding site" evidence="7">
    <location>
        <position position="154"/>
    </location>
    <ligand>
        <name>4-imidazolone-5-propanoate</name>
        <dbReference type="ChEBI" id="CHEBI:77893"/>
    </ligand>
</feature>
<feature type="binding site" evidence="7">
    <location>
        <position position="331"/>
    </location>
    <ligand>
        <name>N-formimidoyl-L-glutamate</name>
        <dbReference type="ChEBI" id="CHEBI:58928"/>
    </ligand>
</feature>